<dbReference type="EMBL" id="VINI01000018">
    <property type="protein sequence ID" value="MSS33133.1"/>
    <property type="molecule type" value="Genomic_DNA"/>
</dbReference>
<dbReference type="EMBL" id="MF144193">
    <property type="protein sequence ID" value="ASK37277.1"/>
    <property type="molecule type" value="Genomic_DNA"/>
</dbReference>
<geneLocation type="plasmid" evidence="1">
    <name>p205880-NR1</name>
</geneLocation>
<name>A0A220SV46_KLEPN</name>
<keyword evidence="1" id="KW-0614">Plasmid</keyword>
<gene>
    <name evidence="2" type="ORF">FME62_20425</name>
</gene>
<accession>A0A220SV46</accession>
<evidence type="ECO:0000313" key="1">
    <source>
        <dbReference type="EMBL" id="ASK37277.1"/>
    </source>
</evidence>
<protein>
    <submittedName>
        <fullName evidence="1">Uncharacterized protein</fullName>
    </submittedName>
</protein>
<proteinExistence type="predicted"/>
<sequence>MSFNLSRTQFLQMFAVMQSFRLINSYTAAGAAPGVGWQNLNIETEQFTALKDLLFKTPLMPSLKSMPSGSTAPILINPFSEGGYLPHTGPGFVVIPESPEMVIKDDAQYGAIEAHTSSAFTNLTRLANARAGQVAMPGKAFAGIDFNYDTLETFPGRGKLSFETEDGDKAMVEPSVPYVLRFNGMVARKLIDIMSYFIGQSMIDADIENGVLTSDNIHVVSRIPEPVRKSPVKTLEEKLMECPVWATW</sequence>
<reference evidence="1" key="1">
    <citation type="submission" date="2017-05" db="EMBL/GenBank/DDBJ databases">
        <title>Complete sequence of plasmid p205880-NR1.</title>
        <authorList>
            <person name="Wang S."/>
            <person name="Zhou D."/>
        </authorList>
    </citation>
    <scope>NUCLEOTIDE SEQUENCE</scope>
    <source>
        <strain evidence="1">205880</strain>
        <plasmid evidence="1">p205880-NR1</plasmid>
    </source>
</reference>
<organism evidence="1">
    <name type="scientific">Klebsiella pneumoniae</name>
    <dbReference type="NCBI Taxonomy" id="573"/>
    <lineage>
        <taxon>Bacteria</taxon>
        <taxon>Pseudomonadati</taxon>
        <taxon>Pseudomonadota</taxon>
        <taxon>Gammaproteobacteria</taxon>
        <taxon>Enterobacterales</taxon>
        <taxon>Enterobacteriaceae</taxon>
        <taxon>Klebsiella/Raoultella group</taxon>
        <taxon>Klebsiella</taxon>
        <taxon>Klebsiella pneumoniae complex</taxon>
    </lineage>
</organism>
<evidence type="ECO:0000313" key="3">
    <source>
        <dbReference type="Proteomes" id="UP000468995"/>
    </source>
</evidence>
<evidence type="ECO:0000313" key="2">
    <source>
        <dbReference type="EMBL" id="MSS33133.1"/>
    </source>
</evidence>
<reference evidence="2 3" key="2">
    <citation type="submission" date="2019-07" db="EMBL/GenBank/DDBJ databases">
        <title>Genome sequence of OXA-232-producing Klebsiella pneumoniae ST23 from septicemic neonate.</title>
        <authorList>
            <person name="Mukherjee S."/>
            <person name="Naha S."/>
            <person name="Bhadury P."/>
            <person name="Basu S."/>
        </authorList>
    </citation>
    <scope>NUCLEOTIDE SEQUENCE [LARGE SCALE GENOMIC DNA]</scope>
    <source>
        <strain evidence="2 3">EN5275</strain>
    </source>
</reference>
<dbReference type="AlphaFoldDB" id="A0A220SV46"/>
<dbReference type="Proteomes" id="UP000468995">
    <property type="component" value="Unassembled WGS sequence"/>
</dbReference>